<keyword evidence="8" id="KW-1185">Reference proteome</keyword>
<feature type="transmembrane region" description="Helical" evidence="5">
    <location>
        <begin position="32"/>
        <end position="50"/>
    </location>
</feature>
<feature type="domain" description="DUF1232" evidence="6">
    <location>
        <begin position="36"/>
        <end position="71"/>
    </location>
</feature>
<evidence type="ECO:0000256" key="2">
    <source>
        <dbReference type="ARBA" id="ARBA00022692"/>
    </source>
</evidence>
<dbReference type="InterPro" id="IPR016941">
    <property type="entry name" value="UCP029962"/>
</dbReference>
<keyword evidence="4 5" id="KW-0472">Membrane</keyword>
<organism evidence="7 8">
    <name type="scientific">Halalkalibacter alkaliphilus</name>
    <dbReference type="NCBI Taxonomy" id="2917993"/>
    <lineage>
        <taxon>Bacteria</taxon>
        <taxon>Bacillati</taxon>
        <taxon>Bacillota</taxon>
        <taxon>Bacilli</taxon>
        <taxon>Bacillales</taxon>
        <taxon>Bacillaceae</taxon>
        <taxon>Halalkalibacter</taxon>
    </lineage>
</organism>
<evidence type="ECO:0000256" key="4">
    <source>
        <dbReference type="ARBA" id="ARBA00023136"/>
    </source>
</evidence>
<proteinExistence type="predicted"/>
<name>A0A9X2A163_9BACI</name>
<reference evidence="7" key="1">
    <citation type="submission" date="2022-02" db="EMBL/GenBank/DDBJ databases">
        <title>Halalkalibacter sp. nov. isolated from Lonar Lake, India.</title>
        <authorList>
            <person name="Joshi A."/>
            <person name="Thite S."/>
            <person name="Lodha T."/>
        </authorList>
    </citation>
    <scope>NUCLEOTIDE SEQUENCE</scope>
    <source>
        <strain evidence="7">MEB205</strain>
    </source>
</reference>
<keyword evidence="3 5" id="KW-1133">Transmembrane helix</keyword>
<dbReference type="PIRSF" id="PIRSF029962">
    <property type="entry name" value="UCP029962"/>
    <property type="match status" value="1"/>
</dbReference>
<comment type="caution">
    <text evidence="7">The sequence shown here is derived from an EMBL/GenBank/DDBJ whole genome shotgun (WGS) entry which is preliminary data.</text>
</comment>
<dbReference type="InterPro" id="IPR010652">
    <property type="entry name" value="DUF1232"/>
</dbReference>
<dbReference type="Proteomes" id="UP001139150">
    <property type="component" value="Unassembled WGS sequence"/>
</dbReference>
<accession>A0A9X2A163</accession>
<gene>
    <name evidence="7" type="ORF">MF646_06650</name>
</gene>
<protein>
    <submittedName>
        <fullName evidence="7">DUF1232 domain-containing protein</fullName>
    </submittedName>
</protein>
<evidence type="ECO:0000259" key="6">
    <source>
        <dbReference type="Pfam" id="PF06803"/>
    </source>
</evidence>
<dbReference type="GO" id="GO:0012505">
    <property type="term" value="C:endomembrane system"/>
    <property type="evidence" value="ECO:0007669"/>
    <property type="project" value="UniProtKB-SubCell"/>
</dbReference>
<evidence type="ECO:0000256" key="1">
    <source>
        <dbReference type="ARBA" id="ARBA00004127"/>
    </source>
</evidence>
<dbReference type="AlphaFoldDB" id="A0A9X2A163"/>
<dbReference type="Pfam" id="PF06803">
    <property type="entry name" value="DUF1232"/>
    <property type="match status" value="1"/>
</dbReference>
<evidence type="ECO:0000313" key="8">
    <source>
        <dbReference type="Proteomes" id="UP001139150"/>
    </source>
</evidence>
<comment type="subcellular location">
    <subcellularLocation>
        <location evidence="1">Endomembrane system</location>
        <topology evidence="1">Multi-pass membrane protein</topology>
    </subcellularLocation>
</comment>
<evidence type="ECO:0000256" key="5">
    <source>
        <dbReference type="SAM" id="Phobius"/>
    </source>
</evidence>
<dbReference type="EMBL" id="JAKRYL010000005">
    <property type="protein sequence ID" value="MCL7746800.1"/>
    <property type="molecule type" value="Genomic_DNA"/>
</dbReference>
<keyword evidence="2 5" id="KW-0812">Transmembrane</keyword>
<sequence>MRKVLKRLTFIFKVWRFAPFLKDYFLSKEVSVSKKWIGVLLIIGYALFPIDLIPDFILFFGILDDIVIATFIFERMVKMAPDSLKEKYKLK</sequence>
<evidence type="ECO:0000313" key="7">
    <source>
        <dbReference type="EMBL" id="MCL7746800.1"/>
    </source>
</evidence>
<evidence type="ECO:0000256" key="3">
    <source>
        <dbReference type="ARBA" id="ARBA00022989"/>
    </source>
</evidence>